<protein>
    <submittedName>
        <fullName evidence="7">Uncharacterized LOC103362362</fullName>
    </submittedName>
</protein>
<feature type="transmembrane region" description="Helical" evidence="6">
    <location>
        <begin position="112"/>
        <end position="137"/>
    </location>
</feature>
<proteinExistence type="inferred from homology"/>
<dbReference type="PANTHER" id="PTHR23320">
    <property type="entry name" value="MEMBRANE-SPANNING 4-DOMAINS SUBFAMILY A MS4A -RELATED"/>
    <property type="match status" value="1"/>
</dbReference>
<reference evidence="7" key="1">
    <citation type="submission" date="2023-09" db="UniProtKB">
        <authorList>
            <consortium name="Ensembl"/>
        </authorList>
    </citation>
    <scope>IDENTIFICATION</scope>
</reference>
<dbReference type="InterPro" id="IPR007237">
    <property type="entry name" value="CD20-like"/>
</dbReference>
<evidence type="ECO:0000256" key="3">
    <source>
        <dbReference type="ARBA" id="ARBA00022692"/>
    </source>
</evidence>
<keyword evidence="4 6" id="KW-1133">Transmembrane helix</keyword>
<evidence type="ECO:0000256" key="6">
    <source>
        <dbReference type="SAM" id="Phobius"/>
    </source>
</evidence>
<comment type="subcellular location">
    <subcellularLocation>
        <location evidence="1">Membrane</location>
        <topology evidence="1">Multi-pass membrane protein</topology>
    </subcellularLocation>
</comment>
<dbReference type="Ensembl" id="ENSSPAT00000016469.1">
    <property type="protein sequence ID" value="ENSSPAP00000016209.1"/>
    <property type="gene ID" value="ENSSPAG00000012152.1"/>
</dbReference>
<name>A0A3B5AEA6_9TELE</name>
<organism evidence="7">
    <name type="scientific">Stegastes partitus</name>
    <name type="common">bicolor damselfish</name>
    <dbReference type="NCBI Taxonomy" id="144197"/>
    <lineage>
        <taxon>Eukaryota</taxon>
        <taxon>Metazoa</taxon>
        <taxon>Chordata</taxon>
        <taxon>Craniata</taxon>
        <taxon>Vertebrata</taxon>
        <taxon>Euteleostomi</taxon>
        <taxon>Actinopterygii</taxon>
        <taxon>Neopterygii</taxon>
        <taxon>Teleostei</taxon>
        <taxon>Neoteleostei</taxon>
        <taxon>Acanthomorphata</taxon>
        <taxon>Ovalentaria</taxon>
        <taxon>Pomacentridae</taxon>
        <taxon>Stegastes</taxon>
    </lineage>
</organism>
<evidence type="ECO:0000313" key="7">
    <source>
        <dbReference type="Ensembl" id="ENSSPAP00000016209.1"/>
    </source>
</evidence>
<dbReference type="Pfam" id="PF04103">
    <property type="entry name" value="CD20"/>
    <property type="match status" value="1"/>
</dbReference>
<dbReference type="GO" id="GO:0016020">
    <property type="term" value="C:membrane"/>
    <property type="evidence" value="ECO:0007669"/>
    <property type="project" value="UniProtKB-SubCell"/>
</dbReference>
<dbReference type="PANTHER" id="PTHR23320:SF125">
    <property type="entry name" value="TRANSMEMBRANE PROTEIN 176L.1-RELATED"/>
    <property type="match status" value="1"/>
</dbReference>
<dbReference type="STRING" id="144197.ENSSPAP00000016209"/>
<keyword evidence="5 6" id="KW-0472">Membrane</keyword>
<feature type="transmembrane region" description="Helical" evidence="6">
    <location>
        <begin position="87"/>
        <end position="105"/>
    </location>
</feature>
<evidence type="ECO:0000256" key="1">
    <source>
        <dbReference type="ARBA" id="ARBA00004141"/>
    </source>
</evidence>
<sequence>MSIAVAKQKAASVVTMATEAKRMLPPLCQILKALCCSPECCSVNGRLMPSSVIGAFGAVQIMVGLFNIGLGPGRTSMHPEDFTDLKAAYWLGAVYIAAGSVSVFADRFPSRCLVGFAVFMNIAGSIFAVVGVVLYAIDLGEPPLSTWCDQNLYDENCRMLAHYAQVILKGKTGSVPLTKLNIKCRDEGRLMIGMDVTLIILSCLQLCVCIGFSVLGINALLGRGKVKIMIRRDVADGENYQPVLKEVTSPGA</sequence>
<keyword evidence="3 6" id="KW-0812">Transmembrane</keyword>
<dbReference type="InterPro" id="IPR030417">
    <property type="entry name" value="MS4A"/>
</dbReference>
<dbReference type="AlphaFoldDB" id="A0A3B5AEA6"/>
<comment type="similarity">
    <text evidence="2">Belongs to the MS4A family.</text>
</comment>
<feature type="transmembrane region" description="Helical" evidence="6">
    <location>
        <begin position="52"/>
        <end position="72"/>
    </location>
</feature>
<evidence type="ECO:0000256" key="5">
    <source>
        <dbReference type="ARBA" id="ARBA00023136"/>
    </source>
</evidence>
<evidence type="ECO:0000256" key="2">
    <source>
        <dbReference type="ARBA" id="ARBA00009565"/>
    </source>
</evidence>
<accession>A0A3B5AEA6</accession>
<dbReference type="GeneTree" id="ENSGT00510000051675"/>
<feature type="transmembrane region" description="Helical" evidence="6">
    <location>
        <begin position="198"/>
        <end position="221"/>
    </location>
</feature>
<evidence type="ECO:0000256" key="4">
    <source>
        <dbReference type="ARBA" id="ARBA00022989"/>
    </source>
</evidence>